<reference evidence="1 2" key="1">
    <citation type="submission" date="2020-05" db="EMBL/GenBank/DDBJ databases">
        <title>Aquincola sp. isolate from soil.</title>
        <authorList>
            <person name="Han J."/>
            <person name="Kim D.-U."/>
        </authorList>
    </citation>
    <scope>NUCLEOTIDE SEQUENCE [LARGE SCALE GENOMIC DNA]</scope>
    <source>
        <strain evidence="1 2">S2</strain>
    </source>
</reference>
<comment type="caution">
    <text evidence="1">The sequence shown here is derived from an EMBL/GenBank/DDBJ whole genome shotgun (WGS) entry which is preliminary data.</text>
</comment>
<dbReference type="GO" id="GO:0016829">
    <property type="term" value="F:lyase activity"/>
    <property type="evidence" value="ECO:0007669"/>
    <property type="project" value="UniProtKB-KW"/>
</dbReference>
<keyword evidence="1" id="KW-0456">Lyase</keyword>
<name>A0ABX2EK55_9BURK</name>
<evidence type="ECO:0000313" key="2">
    <source>
        <dbReference type="Proteomes" id="UP000737171"/>
    </source>
</evidence>
<keyword evidence="2" id="KW-1185">Reference proteome</keyword>
<accession>A0ABX2EK55</accession>
<proteinExistence type="predicted"/>
<gene>
    <name evidence="1" type="ORF">HLB44_18745</name>
</gene>
<evidence type="ECO:0000313" key="1">
    <source>
        <dbReference type="EMBL" id="NRF69036.1"/>
    </source>
</evidence>
<protein>
    <submittedName>
        <fullName evidence="1">DNA lyase</fullName>
    </submittedName>
</protein>
<dbReference type="RefSeq" id="WP_173125300.1">
    <property type="nucleotide sequence ID" value="NZ_JABRWJ010000005.1"/>
</dbReference>
<sequence>MRLWSLHPRYLDPQGLVALWREALLARAVLREQTRGYRHHPQLDRFRAHAAPLAAIDAYLAAVFAEASARGYAFDRSKFAAATKPPTRIAVGQGQLELEWAHLLRKLAVRHPALHAQWRDETAPQCHPLFRARPGPVEPWERQPE</sequence>
<dbReference type="EMBL" id="JABRWJ010000005">
    <property type="protein sequence ID" value="NRF69036.1"/>
    <property type="molecule type" value="Genomic_DNA"/>
</dbReference>
<dbReference type="Pfam" id="PF03013">
    <property type="entry name" value="Pyr_excise"/>
    <property type="match status" value="1"/>
</dbReference>
<dbReference type="InterPro" id="IPR004260">
    <property type="entry name" value="Pyr-dimer_DNA_glycosylase"/>
</dbReference>
<organism evidence="1 2">
    <name type="scientific">Pseudaquabacterium terrae</name>
    <dbReference type="NCBI Taxonomy" id="2732868"/>
    <lineage>
        <taxon>Bacteria</taxon>
        <taxon>Pseudomonadati</taxon>
        <taxon>Pseudomonadota</taxon>
        <taxon>Betaproteobacteria</taxon>
        <taxon>Burkholderiales</taxon>
        <taxon>Sphaerotilaceae</taxon>
        <taxon>Pseudaquabacterium</taxon>
    </lineage>
</organism>
<dbReference type="Proteomes" id="UP000737171">
    <property type="component" value="Unassembled WGS sequence"/>
</dbReference>